<proteinExistence type="predicted"/>
<dbReference type="GO" id="GO:0070492">
    <property type="term" value="F:oligosaccharide binding"/>
    <property type="evidence" value="ECO:0007669"/>
    <property type="project" value="TreeGrafter"/>
</dbReference>
<protein>
    <recommendedName>
        <fullName evidence="7">Apple domain-containing protein</fullName>
    </recommendedName>
</protein>
<dbReference type="PANTHER" id="PTHR16146">
    <property type="entry name" value="INTELECTIN"/>
    <property type="match status" value="1"/>
</dbReference>
<dbReference type="NCBIfam" id="NF040941">
    <property type="entry name" value="GGGWT_bact"/>
    <property type="match status" value="1"/>
</dbReference>
<dbReference type="SUPFAM" id="SSF56496">
    <property type="entry name" value="Fibrinogen C-terminal domain-like"/>
    <property type="match status" value="1"/>
</dbReference>
<comment type="caution">
    <text evidence="5">The sequence shown here is derived from an EMBL/GenBank/DDBJ whole genome shotgun (WGS) entry which is preliminary data.</text>
</comment>
<gene>
    <name evidence="5" type="ORF">AWC38_SpisGene11003</name>
</gene>
<keyword evidence="4" id="KW-1015">Disulfide bond</keyword>
<organism evidence="5 6">
    <name type="scientific">Stylophora pistillata</name>
    <name type="common">Smooth cauliflower coral</name>
    <dbReference type="NCBI Taxonomy" id="50429"/>
    <lineage>
        <taxon>Eukaryota</taxon>
        <taxon>Metazoa</taxon>
        <taxon>Cnidaria</taxon>
        <taxon>Anthozoa</taxon>
        <taxon>Hexacorallia</taxon>
        <taxon>Scleractinia</taxon>
        <taxon>Astrocoeniina</taxon>
        <taxon>Pocilloporidae</taxon>
        <taxon>Stylophora</taxon>
    </lineage>
</organism>
<evidence type="ECO:0000256" key="4">
    <source>
        <dbReference type="ARBA" id="ARBA00023157"/>
    </source>
</evidence>
<dbReference type="GO" id="GO:0046872">
    <property type="term" value="F:metal ion binding"/>
    <property type="evidence" value="ECO:0007669"/>
    <property type="project" value="UniProtKB-KW"/>
</dbReference>
<keyword evidence="3" id="KW-0106">Calcium</keyword>
<evidence type="ECO:0008006" key="7">
    <source>
        <dbReference type="Google" id="ProtNLM"/>
    </source>
</evidence>
<name>A0A2B4S3F0_STYPI</name>
<dbReference type="PANTHER" id="PTHR16146:SF46">
    <property type="entry name" value="INTELECTIN-1A-RELATED"/>
    <property type="match status" value="1"/>
</dbReference>
<dbReference type="Gene3D" id="3.90.215.10">
    <property type="entry name" value="Gamma Fibrinogen, chain A, domain 1"/>
    <property type="match status" value="1"/>
</dbReference>
<dbReference type="EMBL" id="LSMT01000177">
    <property type="protein sequence ID" value="PFX24411.1"/>
    <property type="molecule type" value="Genomic_DNA"/>
</dbReference>
<evidence type="ECO:0000256" key="1">
    <source>
        <dbReference type="ARBA" id="ARBA00022723"/>
    </source>
</evidence>
<evidence type="ECO:0000313" key="6">
    <source>
        <dbReference type="Proteomes" id="UP000225706"/>
    </source>
</evidence>
<accession>A0A2B4S3F0</accession>
<evidence type="ECO:0000256" key="2">
    <source>
        <dbReference type="ARBA" id="ARBA00022734"/>
    </source>
</evidence>
<keyword evidence="1" id="KW-0479">Metal-binding</keyword>
<keyword evidence="2" id="KW-0430">Lectin</keyword>
<dbReference type="GO" id="GO:0005615">
    <property type="term" value="C:extracellular space"/>
    <property type="evidence" value="ECO:0007669"/>
    <property type="project" value="TreeGrafter"/>
</dbReference>
<reference evidence="6" key="1">
    <citation type="journal article" date="2017" name="bioRxiv">
        <title>Comparative analysis of the genomes of Stylophora pistillata and Acropora digitifera provides evidence for extensive differences between species of corals.</title>
        <authorList>
            <person name="Voolstra C.R."/>
            <person name="Li Y."/>
            <person name="Liew Y.J."/>
            <person name="Baumgarten S."/>
            <person name="Zoccola D."/>
            <person name="Flot J.-F."/>
            <person name="Tambutte S."/>
            <person name="Allemand D."/>
            <person name="Aranda M."/>
        </authorList>
    </citation>
    <scope>NUCLEOTIDE SEQUENCE [LARGE SCALE GENOMIC DNA]</scope>
</reference>
<sequence>MTRNQLPLKSTMIEKLLSFTFILVLNQEITWTLCQSTENNRVLVGYAFKQFFARDWLNCIQACHDEPGCISYNYERSKGAKGLCKLNDCGIELLSYGDRLLIHSLGFVHQQIRKGKQCLFKDCQEIKRRYPKAESGVHLIDPLPNVEPIEVYCELDIAGGGFSFLPRSLTLRSKPQQIVNSLLKDKANVLLKLMKEVDDSEWYTLIQLHPDYSNIGSGVLVNNFSGYTRPKNYCMKEYIFLGILPKSVADKNTTQGFKSNGDMIQFKNCDGNPNSLFAFMPNRDGQTPNRHAKKSRYEREGVAVDWRSKAKLITFPEHKMPKRFFFLTEVHFGGCGCYTSSDRWSKFGFNSTAIGIR</sequence>
<dbReference type="Proteomes" id="UP000225706">
    <property type="component" value="Unassembled WGS sequence"/>
</dbReference>
<dbReference type="OrthoDB" id="5973321at2759"/>
<dbReference type="AlphaFoldDB" id="A0A2B4S3F0"/>
<keyword evidence="6" id="KW-1185">Reference proteome</keyword>
<evidence type="ECO:0000256" key="3">
    <source>
        <dbReference type="ARBA" id="ARBA00022837"/>
    </source>
</evidence>
<dbReference type="InterPro" id="IPR036056">
    <property type="entry name" value="Fibrinogen-like_C"/>
</dbReference>
<dbReference type="InterPro" id="IPR014716">
    <property type="entry name" value="Fibrinogen_a/b/g_C_1"/>
</dbReference>
<evidence type="ECO:0000313" key="5">
    <source>
        <dbReference type="EMBL" id="PFX24411.1"/>
    </source>
</evidence>